<dbReference type="PROSITE" id="PS00678">
    <property type="entry name" value="WD_REPEATS_1"/>
    <property type="match status" value="3"/>
</dbReference>
<feature type="domain" description="Protein kinase" evidence="6">
    <location>
        <begin position="68"/>
        <end position="373"/>
    </location>
</feature>
<dbReference type="GO" id="GO:0004672">
    <property type="term" value="F:protein kinase activity"/>
    <property type="evidence" value="ECO:0007669"/>
    <property type="project" value="InterPro"/>
</dbReference>
<feature type="repeat" description="WD" evidence="3">
    <location>
        <begin position="481"/>
        <end position="522"/>
    </location>
</feature>
<organism evidence="7">
    <name type="scientific">uncultured Microcoleus sp</name>
    <dbReference type="NCBI Taxonomy" id="259945"/>
    <lineage>
        <taxon>Bacteria</taxon>
        <taxon>Bacillati</taxon>
        <taxon>Cyanobacteriota</taxon>
        <taxon>Cyanophyceae</taxon>
        <taxon>Oscillatoriophycideae</taxon>
        <taxon>Oscillatoriales</taxon>
        <taxon>Microcoleaceae</taxon>
        <taxon>Microcoleus</taxon>
        <taxon>environmental samples</taxon>
    </lineage>
</organism>
<evidence type="ECO:0000313" key="7">
    <source>
        <dbReference type="EMBL" id="CAA9315891.1"/>
    </source>
</evidence>
<dbReference type="SMART" id="SM00220">
    <property type="entry name" value="S_TKc"/>
    <property type="match status" value="1"/>
</dbReference>
<dbReference type="PRINTS" id="PR00320">
    <property type="entry name" value="GPROTEINBRPT"/>
</dbReference>
<dbReference type="AlphaFoldDB" id="A0A6J4KXJ6"/>
<dbReference type="PROSITE" id="PS00107">
    <property type="entry name" value="PROTEIN_KINASE_ATP"/>
    <property type="match status" value="1"/>
</dbReference>
<reference evidence="7" key="1">
    <citation type="submission" date="2020-02" db="EMBL/GenBank/DDBJ databases">
        <authorList>
            <person name="Meier V. D."/>
        </authorList>
    </citation>
    <scope>NUCLEOTIDE SEQUENCE</scope>
    <source>
        <strain evidence="7">AVDCRST_MAG84</strain>
    </source>
</reference>
<evidence type="ECO:0000259" key="6">
    <source>
        <dbReference type="PROSITE" id="PS50011"/>
    </source>
</evidence>
<dbReference type="GO" id="GO:0005524">
    <property type="term" value="F:ATP binding"/>
    <property type="evidence" value="ECO:0007669"/>
    <property type="project" value="UniProtKB-UniRule"/>
</dbReference>
<gene>
    <name evidence="7" type="ORF">AVDCRST_MAG84-1060</name>
</gene>
<dbReference type="SUPFAM" id="SSF50978">
    <property type="entry name" value="WD40 repeat-like"/>
    <property type="match status" value="1"/>
</dbReference>
<dbReference type="InterPro" id="IPR036322">
    <property type="entry name" value="WD40_repeat_dom_sf"/>
</dbReference>
<evidence type="ECO:0000256" key="5">
    <source>
        <dbReference type="SAM" id="MobiDB-lite"/>
    </source>
</evidence>
<feature type="repeat" description="WD" evidence="3">
    <location>
        <begin position="615"/>
        <end position="656"/>
    </location>
</feature>
<dbReference type="PROSITE" id="PS50011">
    <property type="entry name" value="PROTEIN_KINASE_DOM"/>
    <property type="match status" value="1"/>
</dbReference>
<dbReference type="InterPro" id="IPR020472">
    <property type="entry name" value="WD40_PAC1"/>
</dbReference>
<dbReference type="InterPro" id="IPR011009">
    <property type="entry name" value="Kinase-like_dom_sf"/>
</dbReference>
<evidence type="ECO:0000256" key="2">
    <source>
        <dbReference type="ARBA" id="ARBA00022737"/>
    </source>
</evidence>
<dbReference type="InterPro" id="IPR000719">
    <property type="entry name" value="Prot_kinase_dom"/>
</dbReference>
<feature type="repeat" description="WD" evidence="3">
    <location>
        <begin position="705"/>
        <end position="730"/>
    </location>
</feature>
<evidence type="ECO:0000256" key="1">
    <source>
        <dbReference type="ARBA" id="ARBA00022574"/>
    </source>
</evidence>
<sequence>MSVLSALCQSYIAVETDYHLAKFSCGGNLQAGKKMSYCLNPHCQKPQNPDSTKFCLACGSKLLLKERYRALQPIGEGTFGRTFLAVDEDRLETRCAIKQFFPQVQEKAELEKATALFKQEAHRLHELGAHPQIPSLLASFEQAKRLYLVEELIEGNNLFQELQQRGAFSEEQIWELLINLLPVLQFVHEQQVIHRDIKPENILRRTPQSLGAGAGYGNSTPGKGKGGASLPQSSGGIQGIIVPESPAVQGSARGGQFVLVDFGVAKHISGFSEAQTGTITGTAGYAPIEQIRSGKAYPASDLYSLGVTCIHLLTGAVLKDLFDALECKWIWRSHLAQKGIKVSPKLATILNKLLKDSVRERYQSAAEVLQDLVNVGQYPRSQISYNSLTKIAINSPVTNSQQNTATAVWAAPRHKSHVAPSASNPTLLSSNNWRCERILHGHSASVNAVVINPQGNILASASDDKTIKLWDLQTGEFIHTFFGHSATVDAVAISPDGRMLVSGSFDRKVIEWKLDKKAMIREFYSDFGSPYSHRYGPVYSVAFSCDSGAIASASGDKSIKLWNQRNGALVQKLSGHSDKVLSVSFRPQSMMLASGSADTTIKIWRVGIGESVRTFFGHSDWVYAIAFSQDGKMIVSGSADATVKLWNVDTGELINTLRGHSDAVISVAMSPDREIIASGSRDGTVKLWNLETGECLCSLAGCNPVAFSPDGQTLVTGGNDGEVLIWRASV</sequence>
<keyword evidence="2" id="KW-0677">Repeat</keyword>
<evidence type="ECO:0000256" key="3">
    <source>
        <dbReference type="PROSITE-ProRule" id="PRU00221"/>
    </source>
</evidence>
<dbReference type="InterPro" id="IPR001680">
    <property type="entry name" value="WD40_rpt"/>
</dbReference>
<dbReference type="InterPro" id="IPR019775">
    <property type="entry name" value="WD40_repeat_CS"/>
</dbReference>
<accession>A0A6J4KXJ6</accession>
<dbReference type="SMART" id="SM00320">
    <property type="entry name" value="WD40"/>
    <property type="match status" value="7"/>
</dbReference>
<evidence type="ECO:0000256" key="4">
    <source>
        <dbReference type="PROSITE-ProRule" id="PRU10141"/>
    </source>
</evidence>
<feature type="repeat" description="WD" evidence="3">
    <location>
        <begin position="573"/>
        <end position="614"/>
    </location>
</feature>
<dbReference type="Pfam" id="PF00400">
    <property type="entry name" value="WD40"/>
    <property type="match status" value="7"/>
</dbReference>
<dbReference type="Gene3D" id="3.30.200.20">
    <property type="entry name" value="Phosphorylase Kinase, domain 1"/>
    <property type="match status" value="1"/>
</dbReference>
<dbReference type="CDD" id="cd00200">
    <property type="entry name" value="WD40"/>
    <property type="match status" value="1"/>
</dbReference>
<feature type="repeat" description="WD" evidence="3">
    <location>
        <begin position="531"/>
        <end position="572"/>
    </location>
</feature>
<feature type="binding site" evidence="4">
    <location>
        <position position="98"/>
    </location>
    <ligand>
        <name>ATP</name>
        <dbReference type="ChEBI" id="CHEBI:30616"/>
    </ligand>
</feature>
<dbReference type="Gene3D" id="2.130.10.10">
    <property type="entry name" value="YVTN repeat-like/Quinoprotein amine dehydrogenase"/>
    <property type="match status" value="3"/>
</dbReference>
<keyword evidence="1 3" id="KW-0853">WD repeat</keyword>
<feature type="repeat" description="WD" evidence="3">
    <location>
        <begin position="439"/>
        <end position="480"/>
    </location>
</feature>
<feature type="region of interest" description="Disordered" evidence="5">
    <location>
        <begin position="208"/>
        <end position="232"/>
    </location>
</feature>
<dbReference type="NCBIfam" id="NF045510">
    <property type="entry name" value="4Cys_prefix_kin"/>
    <property type="match status" value="1"/>
</dbReference>
<keyword evidence="4" id="KW-0547">Nucleotide-binding</keyword>
<protein>
    <submittedName>
        <fullName evidence="7">High-affinity carbon uptake protein Hat/HatR</fullName>
    </submittedName>
</protein>
<dbReference type="PANTHER" id="PTHR19879:SF9">
    <property type="entry name" value="TRANSCRIPTION INITIATION FACTOR TFIID SUBUNIT 5"/>
    <property type="match status" value="1"/>
</dbReference>
<dbReference type="PROSITE" id="PS50082">
    <property type="entry name" value="WD_REPEATS_2"/>
    <property type="match status" value="7"/>
</dbReference>
<dbReference type="InterPro" id="IPR015943">
    <property type="entry name" value="WD40/YVTN_repeat-like_dom_sf"/>
</dbReference>
<dbReference type="CDD" id="cd14014">
    <property type="entry name" value="STKc_PknB_like"/>
    <property type="match status" value="1"/>
</dbReference>
<dbReference type="EMBL" id="CADCTZ010000160">
    <property type="protein sequence ID" value="CAA9315891.1"/>
    <property type="molecule type" value="Genomic_DNA"/>
</dbReference>
<dbReference type="Gene3D" id="1.10.510.10">
    <property type="entry name" value="Transferase(Phosphotransferase) domain 1"/>
    <property type="match status" value="1"/>
</dbReference>
<dbReference type="PROSITE" id="PS50294">
    <property type="entry name" value="WD_REPEATS_REGION"/>
    <property type="match status" value="7"/>
</dbReference>
<dbReference type="SUPFAM" id="SSF56112">
    <property type="entry name" value="Protein kinase-like (PK-like)"/>
    <property type="match status" value="1"/>
</dbReference>
<proteinExistence type="predicted"/>
<name>A0A6J4KXJ6_9CYAN</name>
<keyword evidence="4" id="KW-0067">ATP-binding</keyword>
<dbReference type="InterPro" id="IPR017441">
    <property type="entry name" value="Protein_kinase_ATP_BS"/>
</dbReference>
<feature type="repeat" description="WD" evidence="3">
    <location>
        <begin position="657"/>
        <end position="698"/>
    </location>
</feature>
<dbReference type="Pfam" id="PF00069">
    <property type="entry name" value="Pkinase"/>
    <property type="match status" value="2"/>
</dbReference>
<dbReference type="PANTHER" id="PTHR19879">
    <property type="entry name" value="TRANSCRIPTION INITIATION FACTOR TFIID"/>
    <property type="match status" value="1"/>
</dbReference>